<feature type="region of interest" description="Disordered" evidence="1">
    <location>
        <begin position="49"/>
        <end position="72"/>
    </location>
</feature>
<dbReference type="Ensembl" id="ENSGACT00000083989.1">
    <property type="protein sequence ID" value="ENSGACP00000062444.1"/>
    <property type="gene ID" value="ENSGACG00000023007.1"/>
</dbReference>
<feature type="compositionally biased region" description="Polar residues" evidence="1">
    <location>
        <begin position="279"/>
        <end position="289"/>
    </location>
</feature>
<feature type="compositionally biased region" description="Basic and acidic residues" evidence="1">
    <location>
        <begin position="151"/>
        <end position="163"/>
    </location>
</feature>
<proteinExistence type="predicted"/>
<dbReference type="GO" id="GO:0006355">
    <property type="term" value="P:regulation of DNA-templated transcription"/>
    <property type="evidence" value="ECO:0007669"/>
    <property type="project" value="InterPro"/>
</dbReference>
<dbReference type="InterPro" id="IPR043442">
    <property type="entry name" value="Perm1"/>
</dbReference>
<dbReference type="GO" id="GO:0014850">
    <property type="term" value="P:response to muscle activity"/>
    <property type="evidence" value="ECO:0007669"/>
    <property type="project" value="TreeGrafter"/>
</dbReference>
<feature type="compositionally biased region" description="Basic residues" evidence="1">
    <location>
        <begin position="230"/>
        <end position="240"/>
    </location>
</feature>
<sequence>MRCVKMDDLDHSMHIAECDWTVFYEESEECSLPQASLACHESSNLSDSEDSVFSAGRKGPQQNSAANRDEVGSSAAGCCIEEKNYSGCVKYMSRHVQSGTAAAGGDDLTPKAEMYLDPSVGAAIDAAEHVAKDPDDNITTTVQSEQGNVQHSDEEPSEPKGGDGDVQMESDVCVVKKRDPLSGNRAAMNVKEAHASDRAVGEDGIGDALRGEKERWFVTVNVSSAPQRLRAVKKKRRQKRSLKDNNMRRPGQDRSLEHGLKLQVMKENNEFEAGADPQGVTTENQTQVKKSGGCPIAEDDPHSTHRGILSDASQTPLTSGEEDSLSKELVPPPFPERSLSEPMTNADDVESDEFEDVVDFSSTHSSDSESYLSAAESLEELVTDQRHLRGSLSLTENKNLSNLTENSDADTARAGQVHSCDSSLTGTNPEGHQRADPSPTFPSAGQSVDKVPGEHGAPGVLPADARAPPKQATSHSPSGCSSGDCLFSVPGVTVTPCSAADSPETQAEAAGHNPGHVYAISAFWDEMEKLTINDILQLRMGSRGSPQMERLSPLDDAGEHNLCDGGLTDASDTADSDYFTQPDEPKADRSSWDFSTSDAEEEYSSGNPSPDHKSPKQQSTGDTPILACEEEESTSSEGKETIVPSEDNARKCPEDHDSNAFISSQLSRQIRQISKSRSMQNVQALNTEDLSLQLLLGNDESSRFSGEKGFLKASNSLLAPIPAPFMGEHYEIVSPEVFQDSFREAETESDFRCVTVYEPEDASLPPVIDFPLWTFRDEMPFFSLHDFQRGDEKPIPIFSSSHPTVRELAFPNAPCVFVSADREEDDHFSPMRLLSRSFIHGSDCGAAAPHGFYIWKSLMGKTCFPDKGSGWRRTSGSWAFPVEVEKMAMKSADPPLTERRASSAPSQLFGELAVQQRVWEAFRTTRREGIFSTLKQSDMCLVCIAFASWVLKSSDPEGADAWKAAVLANVSALSAIQYLRQYVKKKNPS</sequence>
<feature type="compositionally biased region" description="Polar residues" evidence="1">
    <location>
        <begin position="137"/>
        <end position="150"/>
    </location>
</feature>
<evidence type="ECO:0008006" key="4">
    <source>
        <dbReference type="Google" id="ProtNLM"/>
    </source>
</evidence>
<keyword evidence="3" id="KW-1185">Reference proteome</keyword>
<dbReference type="PANTHER" id="PTHR47282">
    <property type="entry name" value="PGC-1 AND ERR-INDUCED REGULATOR IN MUSCLE PROTEIN 1"/>
    <property type="match status" value="1"/>
</dbReference>
<feature type="compositionally biased region" description="Polar residues" evidence="1">
    <location>
        <begin position="419"/>
        <end position="430"/>
    </location>
</feature>
<evidence type="ECO:0000256" key="1">
    <source>
        <dbReference type="SAM" id="MobiDB-lite"/>
    </source>
</evidence>
<protein>
    <recommendedName>
        <fullName evidence="4">PGC-1 and ERR-induced regulator in muscle protein 1</fullName>
    </recommendedName>
</protein>
<feature type="compositionally biased region" description="Acidic residues" evidence="1">
    <location>
        <begin position="347"/>
        <end position="358"/>
    </location>
</feature>
<feature type="region of interest" description="Disordered" evidence="1">
    <location>
        <begin position="272"/>
        <end position="371"/>
    </location>
</feature>
<evidence type="ECO:0000313" key="2">
    <source>
        <dbReference type="Ensembl" id="ENSGACP00000062444.1"/>
    </source>
</evidence>
<accession>A0AAQ4RFK8</accession>
<organism evidence="2 3">
    <name type="scientific">Gasterosteus aculeatus aculeatus</name>
    <name type="common">three-spined stickleback</name>
    <dbReference type="NCBI Taxonomy" id="481459"/>
    <lineage>
        <taxon>Eukaryota</taxon>
        <taxon>Metazoa</taxon>
        <taxon>Chordata</taxon>
        <taxon>Craniata</taxon>
        <taxon>Vertebrata</taxon>
        <taxon>Euteleostomi</taxon>
        <taxon>Actinopterygii</taxon>
        <taxon>Neopterygii</taxon>
        <taxon>Teleostei</taxon>
        <taxon>Neoteleostei</taxon>
        <taxon>Acanthomorphata</taxon>
        <taxon>Eupercaria</taxon>
        <taxon>Perciformes</taxon>
        <taxon>Cottioidei</taxon>
        <taxon>Gasterosteales</taxon>
        <taxon>Gasterosteidae</taxon>
        <taxon>Gasterosteus</taxon>
    </lineage>
</organism>
<reference evidence="2" key="2">
    <citation type="submission" date="2025-08" db="UniProtKB">
        <authorList>
            <consortium name="Ensembl"/>
        </authorList>
    </citation>
    <scope>IDENTIFICATION</scope>
</reference>
<feature type="compositionally biased region" description="Basic and acidic residues" evidence="1">
    <location>
        <begin position="241"/>
        <end position="259"/>
    </location>
</feature>
<dbReference type="RefSeq" id="XP_040060982.1">
    <property type="nucleotide sequence ID" value="XM_040205048.1"/>
</dbReference>
<name>A0AAQ4RFK8_GASAC</name>
<evidence type="ECO:0000313" key="3">
    <source>
        <dbReference type="Proteomes" id="UP000007635"/>
    </source>
</evidence>
<reference evidence="2" key="3">
    <citation type="submission" date="2025-09" db="UniProtKB">
        <authorList>
            <consortium name="Ensembl"/>
        </authorList>
    </citation>
    <scope>IDENTIFICATION</scope>
</reference>
<dbReference type="PANTHER" id="PTHR47282:SF1">
    <property type="entry name" value="PGC-1 AND ERR-INDUCED REGULATOR IN MUSCLE PROTEIN 1"/>
    <property type="match status" value="1"/>
</dbReference>
<reference evidence="2 3" key="1">
    <citation type="journal article" date="2021" name="G3 (Bethesda)">
        <title>Improved contiguity of the threespine stickleback genome using long-read sequencing.</title>
        <authorList>
            <person name="Nath S."/>
            <person name="Shaw D.E."/>
            <person name="White M.A."/>
        </authorList>
    </citation>
    <scope>NUCLEOTIDE SEQUENCE [LARGE SCALE GENOMIC DNA]</scope>
    <source>
        <strain evidence="2 3">Lake Benthic</strain>
    </source>
</reference>
<feature type="region of interest" description="Disordered" evidence="1">
    <location>
        <begin position="132"/>
        <end position="167"/>
    </location>
</feature>
<feature type="compositionally biased region" description="Basic and acidic residues" evidence="1">
    <location>
        <begin position="647"/>
        <end position="658"/>
    </location>
</feature>
<feature type="region of interest" description="Disordered" evidence="1">
    <location>
        <begin position="228"/>
        <end position="259"/>
    </location>
</feature>
<dbReference type="GO" id="GO:0005737">
    <property type="term" value="C:cytoplasm"/>
    <property type="evidence" value="ECO:0007669"/>
    <property type="project" value="TreeGrafter"/>
</dbReference>
<dbReference type="AlphaFoldDB" id="A0AAQ4RFK8"/>
<dbReference type="GO" id="GO:0005634">
    <property type="term" value="C:nucleus"/>
    <property type="evidence" value="ECO:0007669"/>
    <property type="project" value="TreeGrafter"/>
</dbReference>
<dbReference type="Proteomes" id="UP000007635">
    <property type="component" value="Chromosome XVII"/>
</dbReference>
<dbReference type="CTD" id="799552"/>
<dbReference type="GeneTree" id="ENSGT00940000169508"/>
<feature type="region of interest" description="Disordered" evidence="1">
    <location>
        <begin position="403"/>
        <end position="481"/>
    </location>
</feature>
<feature type="compositionally biased region" description="Low complexity" evidence="1">
    <location>
        <begin position="359"/>
        <end position="371"/>
    </location>
</feature>
<dbReference type="KEGG" id="gat:120835804"/>
<feature type="region of interest" description="Disordered" evidence="1">
    <location>
        <begin position="544"/>
        <end position="658"/>
    </location>
</feature>
<feature type="compositionally biased region" description="Polar residues" evidence="1">
    <location>
        <begin position="471"/>
        <end position="481"/>
    </location>
</feature>
<dbReference type="GeneID" id="120835804"/>